<dbReference type="InterPro" id="IPR036322">
    <property type="entry name" value="WD40_repeat_dom_sf"/>
</dbReference>
<proteinExistence type="predicted"/>
<dbReference type="PANTHER" id="PTHR10582:SF2">
    <property type="entry name" value="INACTIVE"/>
    <property type="match status" value="1"/>
</dbReference>
<comment type="caution">
    <text evidence="4">The sequence shown here is derived from an EMBL/GenBank/DDBJ whole genome shotgun (WGS) entry which is preliminary data.</text>
</comment>
<dbReference type="InterPro" id="IPR024862">
    <property type="entry name" value="TRPV"/>
</dbReference>
<dbReference type="InterPro" id="IPR015943">
    <property type="entry name" value="WD40/YVTN_repeat-like_dom_sf"/>
</dbReference>
<evidence type="ECO:0000313" key="4">
    <source>
        <dbReference type="EMBL" id="KAF9156447.1"/>
    </source>
</evidence>
<evidence type="ECO:0000256" key="2">
    <source>
        <dbReference type="SAM" id="MobiDB-lite"/>
    </source>
</evidence>
<keyword evidence="1" id="KW-0677">Repeat</keyword>
<keyword evidence="3" id="KW-1133">Transmembrane helix</keyword>
<gene>
    <name evidence="4" type="ORF">BG015_005171</name>
</gene>
<keyword evidence="5" id="KW-1185">Reference proteome</keyword>
<feature type="region of interest" description="Disordered" evidence="2">
    <location>
        <begin position="1073"/>
        <end position="1111"/>
    </location>
</feature>
<feature type="compositionally biased region" description="Gly residues" evidence="2">
    <location>
        <begin position="1090"/>
        <end position="1101"/>
    </location>
</feature>
<evidence type="ECO:0008006" key="6">
    <source>
        <dbReference type="Google" id="ProtNLM"/>
    </source>
</evidence>
<dbReference type="GO" id="GO:0005216">
    <property type="term" value="F:monoatomic ion channel activity"/>
    <property type="evidence" value="ECO:0007669"/>
    <property type="project" value="InterPro"/>
</dbReference>
<dbReference type="OrthoDB" id="2433234at2759"/>
<keyword evidence="3" id="KW-0472">Membrane</keyword>
<dbReference type="Gene3D" id="2.130.10.10">
    <property type="entry name" value="YVTN repeat-like/Quinoprotein amine dehydrogenase"/>
    <property type="match status" value="1"/>
</dbReference>
<accession>A0A9P5VF82</accession>
<dbReference type="GO" id="GO:0005886">
    <property type="term" value="C:plasma membrane"/>
    <property type="evidence" value="ECO:0007669"/>
    <property type="project" value="TreeGrafter"/>
</dbReference>
<dbReference type="EMBL" id="JAAAUQ010000024">
    <property type="protein sequence ID" value="KAF9156447.1"/>
    <property type="molecule type" value="Genomic_DNA"/>
</dbReference>
<feature type="transmembrane region" description="Helical" evidence="3">
    <location>
        <begin position="1252"/>
        <end position="1274"/>
    </location>
</feature>
<feature type="transmembrane region" description="Helical" evidence="3">
    <location>
        <begin position="1286"/>
        <end position="1303"/>
    </location>
</feature>
<protein>
    <recommendedName>
        <fullName evidence="6">Ion transport domain-containing protein</fullName>
    </recommendedName>
</protein>
<reference evidence="4" key="1">
    <citation type="journal article" date="2020" name="Fungal Divers.">
        <title>Resolving the Mortierellaceae phylogeny through synthesis of multi-gene phylogenetics and phylogenomics.</title>
        <authorList>
            <person name="Vandepol N."/>
            <person name="Liber J."/>
            <person name="Desiro A."/>
            <person name="Na H."/>
            <person name="Kennedy M."/>
            <person name="Barry K."/>
            <person name="Grigoriev I.V."/>
            <person name="Miller A.N."/>
            <person name="O'Donnell K."/>
            <person name="Stajich J.E."/>
            <person name="Bonito G."/>
        </authorList>
    </citation>
    <scope>NUCLEOTIDE SEQUENCE</scope>
    <source>
        <strain evidence="4">NRRL 6426</strain>
    </source>
</reference>
<evidence type="ECO:0000313" key="5">
    <source>
        <dbReference type="Proteomes" id="UP000748756"/>
    </source>
</evidence>
<evidence type="ECO:0000256" key="3">
    <source>
        <dbReference type="SAM" id="Phobius"/>
    </source>
</evidence>
<feature type="region of interest" description="Disordered" evidence="2">
    <location>
        <begin position="1422"/>
        <end position="1442"/>
    </location>
</feature>
<keyword evidence="3" id="KW-0812">Transmembrane</keyword>
<dbReference type="PANTHER" id="PTHR10582">
    <property type="entry name" value="TRANSIENT RECEPTOR POTENTIAL ION CHANNEL PROTEIN"/>
    <property type="match status" value="1"/>
</dbReference>
<dbReference type="SUPFAM" id="SSF50978">
    <property type="entry name" value="WD40 repeat-like"/>
    <property type="match status" value="1"/>
</dbReference>
<organism evidence="4 5">
    <name type="scientific">Linnemannia schmuckeri</name>
    <dbReference type="NCBI Taxonomy" id="64567"/>
    <lineage>
        <taxon>Eukaryota</taxon>
        <taxon>Fungi</taxon>
        <taxon>Fungi incertae sedis</taxon>
        <taxon>Mucoromycota</taxon>
        <taxon>Mortierellomycotina</taxon>
        <taxon>Mortierellomycetes</taxon>
        <taxon>Mortierellales</taxon>
        <taxon>Mortierellaceae</taxon>
        <taxon>Linnemannia</taxon>
    </lineage>
</organism>
<feature type="transmembrane region" description="Helical" evidence="3">
    <location>
        <begin position="1210"/>
        <end position="1232"/>
    </location>
</feature>
<sequence>MFMSRPSLVREDADDDLDQRRSDMYSPTSTAARRWYFTDDLRKEGTVDPVAPASLWTVRESTGKLWTNKGSLKDVLPGWYWVVFCVSLDGLDLDQIRTMLFNAQRGDAMYRMTKPTCTCETRLTTHEIKHNLKEKASKGMVRLRLHRQIEVTGDEEYLHFSVGAKLRSTFQSKDLPLFKLHYVELGTSSFQSTTGEEDYVLYGFGNPDQVITVDRGPNSVERPTATKIRTFGISDKGEFAVTLHLREGYPNPGSPTTSNEAATTITIDASTSTATVNNPATSSASTIDGTRPRARAVISVWDLRSPTDSIEVDLKARPDWDPLQYSVPCAEIGDILPEMLTSPEAWKNFRASVSISTNGTKVALCGIENTYGAFSFVAYDCNLPAHTDRVRGPRTLIRRPTCEMLQSFSGYGVFHRINPDQFDPYDNNNNERFIAFNGSVFDVYSTEASGWIWLYRITLAPDRGLHRANSYGIVQSLRGRYFAWTGNRGVVSIWDIEKFKLVKNIYVDIDKSPIHAALSPDGTKVAISVKGSVQIYQSVTGILLGTHTKGVTSDNNSEVVLGNEYFVVKDNSRAPDEPAEIRAVVRIKDMKAVDYEHLHQDYRMMYPIPSTTIIASYKQGSVLNIKRMTGIETPSLQHPCGNELCEPNEVPIDDFIDKKSLAYESRAGDVFLVTCFQAFRNGCMNMMLKVTVGVSTNDSSASSPKSMIIPLGDTTAPFRGFYLSEPSKLIVFAEGYMKTWVLSSTAAHICQLDYIWGSLPYQPEHAKSYCFRPMLEARSCQHGSSMWFRLAKPIWYDDHKVVESNPDLTESDILTVPPNPEVETVTTKEAQRLEYGIFSLIDIYGYGDRSCKKDIIRYLLTCIRPSTINPTSCLVPLCNAWSPKNQDYLVALVHEILPKARVTWIPDVKATETTDPLAILMNIARKERSVLAVVRVVMSYCVAQATRFKNMAFLYPLFGSMREIIKYYPEEALKYMGRIAYFRVKHPSYIWENNTPYQKLTPLRFPFFESIRRIVMSELEIKREARKDSIMQFKYNMEKKDGEDGDGSTDPVFMASFDALWYNKNRDVDKKESRIGGFKRRRRNSTESGGTSGSKSVGGGSDAQLTPHNSMTTTDIFGEPLIPEKTTWWKALFHMVQIKLLLRVPPVVECYEFSLELFDNPAIAALVSYKWDTIGYPYWFVRFLCQFFYYMLVVTAALTQVYNPRPSRLFGVFIAIITMAGIFILLEVMQAIQDWRRYFRQDSTKKFSLKSHYNIVDVMAFGIPLAASIQQLILIYSGELSSNNRALSFSVLVVFFHMGGRYDPVSAELDSTDDWAFHLAMFIFLFSTTILMLNVLIALINVAFGKGDDGWRLAWIEARLRYIESAENLSCHIPGFRQTYNCFPKFIYFTATAKEVNAYIKKYPKGRRQDDIESLIDEWVKPASDHHGDQDSSDDDEGKGTMKAPDEAIAARVLMKVSVATYGGMTVAVEVAKVE</sequence>
<feature type="transmembrane region" description="Helical" evidence="3">
    <location>
        <begin position="1176"/>
        <end position="1198"/>
    </location>
</feature>
<name>A0A9P5VF82_9FUNG</name>
<feature type="transmembrane region" description="Helical" evidence="3">
    <location>
        <begin position="1315"/>
        <end position="1344"/>
    </location>
</feature>
<dbReference type="GO" id="GO:0098703">
    <property type="term" value="P:calcium ion import across plasma membrane"/>
    <property type="evidence" value="ECO:0007669"/>
    <property type="project" value="TreeGrafter"/>
</dbReference>
<evidence type="ECO:0000256" key="1">
    <source>
        <dbReference type="ARBA" id="ARBA00022737"/>
    </source>
</evidence>
<dbReference type="Proteomes" id="UP000748756">
    <property type="component" value="Unassembled WGS sequence"/>
</dbReference>